<dbReference type="EMBL" id="CAMXCT010002113">
    <property type="protein sequence ID" value="CAI3995758.1"/>
    <property type="molecule type" value="Genomic_DNA"/>
</dbReference>
<dbReference type="Gene3D" id="3.40.50.150">
    <property type="entry name" value="Vaccinia Virus protein VP39"/>
    <property type="match status" value="1"/>
</dbReference>
<dbReference type="AlphaFoldDB" id="A0A9P1CR78"/>
<reference evidence="3" key="2">
    <citation type="submission" date="2024-04" db="EMBL/GenBank/DDBJ databases">
        <authorList>
            <person name="Chen Y."/>
            <person name="Shah S."/>
            <person name="Dougan E. K."/>
            <person name="Thang M."/>
            <person name="Chan C."/>
        </authorList>
    </citation>
    <scope>NUCLEOTIDE SEQUENCE [LARGE SCALE GENOMIC DNA]</scope>
</reference>
<dbReference type="Proteomes" id="UP001152797">
    <property type="component" value="Unassembled WGS sequence"/>
</dbReference>
<evidence type="ECO:0000313" key="4">
    <source>
        <dbReference type="Proteomes" id="UP001152797"/>
    </source>
</evidence>
<dbReference type="EMBL" id="CAMXCT020002113">
    <property type="protein sequence ID" value="CAL1149133.1"/>
    <property type="molecule type" value="Genomic_DNA"/>
</dbReference>
<dbReference type="EMBL" id="CAMXCT030002113">
    <property type="protein sequence ID" value="CAL4783070.1"/>
    <property type="molecule type" value="Genomic_DNA"/>
</dbReference>
<organism evidence="2">
    <name type="scientific">Cladocopium goreaui</name>
    <dbReference type="NCBI Taxonomy" id="2562237"/>
    <lineage>
        <taxon>Eukaryota</taxon>
        <taxon>Sar</taxon>
        <taxon>Alveolata</taxon>
        <taxon>Dinophyceae</taxon>
        <taxon>Suessiales</taxon>
        <taxon>Symbiodiniaceae</taxon>
        <taxon>Cladocopium</taxon>
    </lineage>
</organism>
<comment type="caution">
    <text evidence="2">The sequence shown here is derived from an EMBL/GenBank/DDBJ whole genome shotgun (WGS) entry which is preliminary data.</text>
</comment>
<gene>
    <name evidence="2" type="ORF">C1SCF055_LOCUS22285</name>
</gene>
<evidence type="ECO:0000313" key="3">
    <source>
        <dbReference type="EMBL" id="CAL1149133.1"/>
    </source>
</evidence>
<evidence type="ECO:0000256" key="1">
    <source>
        <dbReference type="SAM" id="MobiDB-lite"/>
    </source>
</evidence>
<dbReference type="OrthoDB" id="407296at2759"/>
<sequence>MAGLHLLPGEHSESESGSGFARTDETSSCHRSLALSVEKEEESWNRMSLASNSIAVGWSLVKKNVPRVQDSWLYACKTAFSMCSGAGTAEASRAVLQSLVQKFPLPGCTLEMDIQTVALWENASNCNQLLFDNHLWCMQTVGKDHPMPHFFGNILDLNDYGTFSLQDSYNVKKRRICRSILVDEQLCNTHSHGDDHSSLCTVPSADYGCSGLPCTDMSRCGHQMKRHGPTNSIYMTHGKYTETKRVPLITIECTPELDIGMVEETHPSYDLYQLFFSAKDTGHKGASRDRTYVIGAHHDLTSCKFDPHTMKDFISKKMISKVQTRPSDYFFATVPEVLQEAEKLALKRNISFKPRQLDLTYLLTDREKTSLQSYQTAYLEIFGEDPSTNQDLVVFLGDNGGSWKSWSARNNQIPTFRRNCKTGLFWSSYFKRFLISREKLATMGWPVVPGMAKAMNCPVTPSQDVLRASDLAGNAMNFTTVGVAQLIALSCFGPMF</sequence>
<proteinExistence type="predicted"/>
<name>A0A9P1CR78_9DINO</name>
<evidence type="ECO:0000313" key="2">
    <source>
        <dbReference type="EMBL" id="CAI3995758.1"/>
    </source>
</evidence>
<dbReference type="SUPFAM" id="SSF53335">
    <property type="entry name" value="S-adenosyl-L-methionine-dependent methyltransferases"/>
    <property type="match status" value="1"/>
</dbReference>
<protein>
    <submittedName>
        <fullName evidence="2">Uncharacterized protein</fullName>
    </submittedName>
</protein>
<keyword evidence="4" id="KW-1185">Reference proteome</keyword>
<reference evidence="2" key="1">
    <citation type="submission" date="2022-10" db="EMBL/GenBank/DDBJ databases">
        <authorList>
            <person name="Chen Y."/>
            <person name="Dougan E. K."/>
            <person name="Chan C."/>
            <person name="Rhodes N."/>
            <person name="Thang M."/>
        </authorList>
    </citation>
    <scope>NUCLEOTIDE SEQUENCE</scope>
</reference>
<dbReference type="InterPro" id="IPR029063">
    <property type="entry name" value="SAM-dependent_MTases_sf"/>
</dbReference>
<feature type="region of interest" description="Disordered" evidence="1">
    <location>
        <begin position="1"/>
        <end position="25"/>
    </location>
</feature>
<accession>A0A9P1CR78</accession>